<dbReference type="Proteomes" id="UP000259273">
    <property type="component" value="Unassembled WGS sequence"/>
</dbReference>
<reference evidence="1 2" key="1">
    <citation type="journal article" date="2018" name="Nat. Biotechnol.">
        <title>A standardized bacterial taxonomy based on genome phylogeny substantially revises the tree of life.</title>
        <authorList>
            <person name="Parks D.H."/>
            <person name="Chuvochina M."/>
            <person name="Waite D.W."/>
            <person name="Rinke C."/>
            <person name="Skarshewski A."/>
            <person name="Chaumeil P.A."/>
            <person name="Hugenholtz P."/>
        </authorList>
    </citation>
    <scope>NUCLEOTIDE SEQUENCE [LARGE SCALE GENOMIC DNA]</scope>
    <source>
        <strain evidence="1">UBA9158</strain>
    </source>
</reference>
<evidence type="ECO:0000313" key="1">
    <source>
        <dbReference type="EMBL" id="HAN27835.1"/>
    </source>
</evidence>
<comment type="caution">
    <text evidence="1">The sequence shown here is derived from an EMBL/GenBank/DDBJ whole genome shotgun (WGS) entry which is preliminary data.</text>
</comment>
<protein>
    <submittedName>
        <fullName evidence="1">Uracil-DNA glycosylase</fullName>
    </submittedName>
</protein>
<dbReference type="PANTHER" id="PTHR42160">
    <property type="entry name" value="URACIL-DNA GLYCOSYLASE SUPERFAMILY PROTEIN"/>
    <property type="match status" value="1"/>
</dbReference>
<feature type="non-terminal residue" evidence="1">
    <location>
        <position position="1"/>
    </location>
</feature>
<dbReference type="InterPro" id="IPR047124">
    <property type="entry name" value="HI_0220.2"/>
</dbReference>
<dbReference type="SUPFAM" id="SSF52141">
    <property type="entry name" value="Uracil-DNA glycosylase-like"/>
    <property type="match status" value="1"/>
</dbReference>
<dbReference type="PANTHER" id="PTHR42160:SF1">
    <property type="entry name" value="URACIL-DNA GLYCOSYLASE SUPERFAMILY PROTEIN"/>
    <property type="match status" value="1"/>
</dbReference>
<sequence length="49" mass="5963">VREWRAYWPDIVPLPHPSPRNNRWLAQNPWFESDLLPELRIRVREIVSG</sequence>
<proteinExistence type="predicted"/>
<dbReference type="EMBL" id="DMND01000124">
    <property type="protein sequence ID" value="HAN27835.1"/>
    <property type="molecule type" value="Genomic_DNA"/>
</dbReference>
<dbReference type="Gene3D" id="3.40.470.10">
    <property type="entry name" value="Uracil-DNA glycosylase-like domain"/>
    <property type="match status" value="1"/>
</dbReference>
<name>A0A3C1KMF2_9GAMM</name>
<dbReference type="InterPro" id="IPR036895">
    <property type="entry name" value="Uracil-DNA_glycosylase-like_sf"/>
</dbReference>
<gene>
    <name evidence="1" type="ORF">DCP75_08980</name>
</gene>
<organism evidence="1 2">
    <name type="scientific">Haliea salexigens</name>
    <dbReference type="NCBI Taxonomy" id="287487"/>
    <lineage>
        <taxon>Bacteria</taxon>
        <taxon>Pseudomonadati</taxon>
        <taxon>Pseudomonadota</taxon>
        <taxon>Gammaproteobacteria</taxon>
        <taxon>Cellvibrionales</taxon>
        <taxon>Halieaceae</taxon>
        <taxon>Haliea</taxon>
    </lineage>
</organism>
<dbReference type="AlphaFoldDB" id="A0A3C1KMF2"/>
<accession>A0A3C1KMF2</accession>
<evidence type="ECO:0000313" key="2">
    <source>
        <dbReference type="Proteomes" id="UP000259273"/>
    </source>
</evidence>